<evidence type="ECO:0000256" key="1">
    <source>
        <dbReference type="SAM" id="Phobius"/>
    </source>
</evidence>
<feature type="transmembrane region" description="Helical" evidence="1">
    <location>
        <begin position="67"/>
        <end position="86"/>
    </location>
</feature>
<evidence type="ECO:0000313" key="3">
    <source>
        <dbReference type="Proteomes" id="UP000252884"/>
    </source>
</evidence>
<keyword evidence="1" id="KW-0812">Transmembrane</keyword>
<gene>
    <name evidence="2" type="ORF">DES41_110201</name>
</gene>
<evidence type="ECO:0000313" key="2">
    <source>
        <dbReference type="EMBL" id="RCW66836.1"/>
    </source>
</evidence>
<dbReference type="RefSeq" id="WP_211333113.1">
    <property type="nucleotide sequence ID" value="NZ_QPJK01000010.1"/>
</dbReference>
<name>A0A368XI28_9BURK</name>
<protein>
    <submittedName>
        <fullName evidence="2">Uncharacterized protein</fullName>
    </submittedName>
</protein>
<keyword evidence="1" id="KW-0472">Membrane</keyword>
<reference evidence="2 3" key="1">
    <citation type="submission" date="2018-07" db="EMBL/GenBank/DDBJ databases">
        <title>Genomic Encyclopedia of Type Strains, Phase IV (KMG-IV): sequencing the most valuable type-strain genomes for metagenomic binning, comparative biology and taxonomic classification.</title>
        <authorList>
            <person name="Goeker M."/>
        </authorList>
    </citation>
    <scope>NUCLEOTIDE SEQUENCE [LARGE SCALE GENOMIC DNA]</scope>
    <source>
        <strain evidence="2 3">DSM 21634</strain>
    </source>
</reference>
<organism evidence="2 3">
    <name type="scientific">Pseudorhodoferax soli</name>
    <dbReference type="NCBI Taxonomy" id="545864"/>
    <lineage>
        <taxon>Bacteria</taxon>
        <taxon>Pseudomonadati</taxon>
        <taxon>Pseudomonadota</taxon>
        <taxon>Betaproteobacteria</taxon>
        <taxon>Burkholderiales</taxon>
        <taxon>Comamonadaceae</taxon>
    </lineage>
</organism>
<sequence length="236" mass="25384">MTSFVHVDYPQQHPGVARAEAVMQAAGRLRQGFDGTRGIAALLLAGVVSALLVLADRLVDSWGGGRLMAAWLVLWLVAFAALALFATPARRLANALVQRLDAWSQHVASQRADDRLWATAQTDARVMADLKAAMSRSDAIAPRAAAALFARESAGARISLRDVMQGWYRDVQKARADVAYLTAVKADPRMLADLQAAATRAESVPAQTQTLLRGDSAGNAMRDAAHALGARRSYYF</sequence>
<feature type="transmembrane region" description="Helical" evidence="1">
    <location>
        <begin position="38"/>
        <end position="55"/>
    </location>
</feature>
<comment type="caution">
    <text evidence="2">The sequence shown here is derived from an EMBL/GenBank/DDBJ whole genome shotgun (WGS) entry which is preliminary data.</text>
</comment>
<dbReference type="AlphaFoldDB" id="A0A368XI28"/>
<keyword evidence="3" id="KW-1185">Reference proteome</keyword>
<dbReference type="EMBL" id="QPJK01000010">
    <property type="protein sequence ID" value="RCW66836.1"/>
    <property type="molecule type" value="Genomic_DNA"/>
</dbReference>
<proteinExistence type="predicted"/>
<keyword evidence="1" id="KW-1133">Transmembrane helix</keyword>
<dbReference type="Proteomes" id="UP000252884">
    <property type="component" value="Unassembled WGS sequence"/>
</dbReference>
<accession>A0A368XI28</accession>